<dbReference type="RefSeq" id="WP_233723360.1">
    <property type="nucleotide sequence ID" value="NZ_JAJVCN010000001.1"/>
</dbReference>
<gene>
    <name evidence="2" type="ORF">LWC34_05720</name>
</gene>
<reference evidence="2 3" key="1">
    <citation type="submission" date="2021-12" db="EMBL/GenBank/DDBJ databases">
        <title>Genome sequence of Kibdelosporangium philippinense ATCC 49844.</title>
        <authorList>
            <person name="Fedorov E.A."/>
            <person name="Omeragic M."/>
            <person name="Shalygina K.F."/>
            <person name="Maclea K.S."/>
        </authorList>
    </citation>
    <scope>NUCLEOTIDE SEQUENCE [LARGE SCALE GENOMIC DNA]</scope>
    <source>
        <strain evidence="2 3">ATCC 49844</strain>
    </source>
</reference>
<keyword evidence="3" id="KW-1185">Reference proteome</keyword>
<proteinExistence type="predicted"/>
<keyword evidence="1" id="KW-0812">Transmembrane</keyword>
<keyword evidence="1" id="KW-1133">Transmembrane helix</keyword>
<name>A0ABS8Z3B8_9PSEU</name>
<protein>
    <submittedName>
        <fullName evidence="2">Uncharacterized protein</fullName>
    </submittedName>
</protein>
<evidence type="ECO:0000256" key="1">
    <source>
        <dbReference type="SAM" id="Phobius"/>
    </source>
</evidence>
<keyword evidence="1" id="KW-0472">Membrane</keyword>
<organism evidence="2 3">
    <name type="scientific">Kibdelosporangium philippinense</name>
    <dbReference type="NCBI Taxonomy" id="211113"/>
    <lineage>
        <taxon>Bacteria</taxon>
        <taxon>Bacillati</taxon>
        <taxon>Actinomycetota</taxon>
        <taxon>Actinomycetes</taxon>
        <taxon>Pseudonocardiales</taxon>
        <taxon>Pseudonocardiaceae</taxon>
        <taxon>Kibdelosporangium</taxon>
    </lineage>
</organism>
<dbReference type="EMBL" id="JAJVCN010000001">
    <property type="protein sequence ID" value="MCE7002330.1"/>
    <property type="molecule type" value="Genomic_DNA"/>
</dbReference>
<feature type="transmembrane region" description="Helical" evidence="1">
    <location>
        <begin position="6"/>
        <end position="31"/>
    </location>
</feature>
<evidence type="ECO:0000313" key="2">
    <source>
        <dbReference type="EMBL" id="MCE7002330.1"/>
    </source>
</evidence>
<evidence type="ECO:0000313" key="3">
    <source>
        <dbReference type="Proteomes" id="UP001521150"/>
    </source>
</evidence>
<comment type="caution">
    <text evidence="2">The sequence shown here is derived from an EMBL/GenBank/DDBJ whole genome shotgun (WGS) entry which is preliminary data.</text>
</comment>
<dbReference type="Proteomes" id="UP001521150">
    <property type="component" value="Unassembled WGS sequence"/>
</dbReference>
<accession>A0ABS8Z3B8</accession>
<sequence length="175" mass="19194">MTSTVPWWATALIGIVGTLLGGVVPLSLGLLNRRSERRRLSRAEKLEFYPALIRSANTLARLDIWPAETGDPKELHAAVEEAAENVAFIAPALVTERAIKVLDAARGLADTISAIRSETRPGHSNKVDQRYVQRLTTAVDALRDAVRDFGTASRRDIEIATPYLPLHSTDSERKA</sequence>